<comment type="caution">
    <text evidence="5">The sequence shown here is derived from an EMBL/GenBank/DDBJ whole genome shotgun (WGS) entry which is preliminary data.</text>
</comment>
<dbReference type="Gene3D" id="3.40.50.2000">
    <property type="entry name" value="Glycogen Phosphorylase B"/>
    <property type="match status" value="2"/>
</dbReference>
<organism evidence="5 6">
    <name type="scientific">Bifidobacterium favimelis</name>
    <dbReference type="NCBI Taxonomy" id="3122979"/>
    <lineage>
        <taxon>Bacteria</taxon>
        <taxon>Bacillati</taxon>
        <taxon>Actinomycetota</taxon>
        <taxon>Actinomycetes</taxon>
        <taxon>Bifidobacteriales</taxon>
        <taxon>Bifidobacteriaceae</taxon>
        <taxon>Bifidobacterium</taxon>
    </lineage>
</organism>
<dbReference type="PANTHER" id="PTHR12526">
    <property type="entry name" value="GLYCOSYLTRANSFERASE"/>
    <property type="match status" value="1"/>
</dbReference>
<dbReference type="InterPro" id="IPR028098">
    <property type="entry name" value="Glyco_trans_4-like_N"/>
</dbReference>
<evidence type="ECO:0000256" key="1">
    <source>
        <dbReference type="ARBA" id="ARBA00022676"/>
    </source>
</evidence>
<dbReference type="Proteomes" id="UP001373159">
    <property type="component" value="Unassembled WGS sequence"/>
</dbReference>
<keyword evidence="1 5" id="KW-0328">Glycosyltransferase</keyword>
<dbReference type="Pfam" id="PF00534">
    <property type="entry name" value="Glycos_transf_1"/>
    <property type="match status" value="1"/>
</dbReference>
<dbReference type="CDD" id="cd03820">
    <property type="entry name" value="GT4_AmsD-like"/>
    <property type="match status" value="1"/>
</dbReference>
<sequence length="361" mass="41185">MKTVAFIINDVSGAGGTERVATRIANQLAAEREFRIIFISLYERRSPVFYDISDDVKHVSIYPEEKHGVWRYFLTCYRIRHFLRDYSVDIAIDVDCIFDLYTLPAAAGLSTKVISWEHFNFNQNPQVPYRKIARRLAARYADAIVTLTEEDQRLYKGNLSLRCPIVTIRNPMQSMSTRPEYDKTSTNLLSVGRLTSQKGFDLLVQIAALVLPGNPDWHWQILGEGEDRDLLEGQVIRAGLEKQVSFLGNRENVDDFYKKAAIFVLTSRYEGLPMVLLEAKAHRLPIVSFNCETGPAEIVDDGRNGFLIDGFDCNAMAGKLEELMRSQAKRQEFSSAAGLHSDRFDIDKIVTAWKKLFERLD</sequence>
<name>A0ABU8ZKY9_9BIFI</name>
<reference evidence="5 6" key="1">
    <citation type="submission" date="2024-02" db="EMBL/GenBank/DDBJ databases">
        <title>Bifidobacterium honeyensis sp. nov., isolated from the comb honey.</title>
        <authorList>
            <person name="Liu W."/>
            <person name="Li Y."/>
        </authorList>
    </citation>
    <scope>NUCLEOTIDE SEQUENCE [LARGE SCALE GENOMIC DNA]</scope>
    <source>
        <strain evidence="5 6">IMAU50988</strain>
    </source>
</reference>
<evidence type="ECO:0000313" key="6">
    <source>
        <dbReference type="Proteomes" id="UP001373159"/>
    </source>
</evidence>
<dbReference type="SUPFAM" id="SSF53756">
    <property type="entry name" value="UDP-Glycosyltransferase/glycogen phosphorylase"/>
    <property type="match status" value="1"/>
</dbReference>
<gene>
    <name evidence="5" type="ORF">V8P97_00220</name>
</gene>
<feature type="domain" description="Glycosyl transferase family 1" evidence="3">
    <location>
        <begin position="182"/>
        <end position="337"/>
    </location>
</feature>
<keyword evidence="2 5" id="KW-0808">Transferase</keyword>
<accession>A0ABU8ZKY9</accession>
<dbReference type="EC" id="2.4.-.-" evidence="5"/>
<feature type="domain" description="Glycosyltransferase subfamily 4-like N-terminal" evidence="4">
    <location>
        <begin position="15"/>
        <end position="171"/>
    </location>
</feature>
<dbReference type="EMBL" id="JBANBB010000001">
    <property type="protein sequence ID" value="MEK0305908.1"/>
    <property type="molecule type" value="Genomic_DNA"/>
</dbReference>
<dbReference type="PANTHER" id="PTHR12526:SF630">
    <property type="entry name" value="GLYCOSYLTRANSFERASE"/>
    <property type="match status" value="1"/>
</dbReference>
<dbReference type="GO" id="GO:0016757">
    <property type="term" value="F:glycosyltransferase activity"/>
    <property type="evidence" value="ECO:0007669"/>
    <property type="project" value="UniProtKB-KW"/>
</dbReference>
<protein>
    <submittedName>
        <fullName evidence="5">Glycosyltransferase family 4 protein</fullName>
        <ecNumber evidence="5">2.4.-.-</ecNumber>
    </submittedName>
</protein>
<dbReference type="InterPro" id="IPR001296">
    <property type="entry name" value="Glyco_trans_1"/>
</dbReference>
<evidence type="ECO:0000313" key="5">
    <source>
        <dbReference type="EMBL" id="MEK0305908.1"/>
    </source>
</evidence>
<evidence type="ECO:0000259" key="3">
    <source>
        <dbReference type="Pfam" id="PF00534"/>
    </source>
</evidence>
<evidence type="ECO:0000256" key="2">
    <source>
        <dbReference type="ARBA" id="ARBA00022679"/>
    </source>
</evidence>
<proteinExistence type="predicted"/>
<evidence type="ECO:0000259" key="4">
    <source>
        <dbReference type="Pfam" id="PF13439"/>
    </source>
</evidence>
<keyword evidence="6" id="KW-1185">Reference proteome</keyword>
<dbReference type="RefSeq" id="WP_340468462.1">
    <property type="nucleotide sequence ID" value="NZ_JBANBB010000001.1"/>
</dbReference>
<dbReference type="Pfam" id="PF13439">
    <property type="entry name" value="Glyco_transf_4"/>
    <property type="match status" value="1"/>
</dbReference>